<evidence type="ECO:0000256" key="4">
    <source>
        <dbReference type="ARBA" id="ARBA00022679"/>
    </source>
</evidence>
<organism evidence="7 8">
    <name type="scientific">Alkaliphilus pronyensis</name>
    <dbReference type="NCBI Taxonomy" id="1482732"/>
    <lineage>
        <taxon>Bacteria</taxon>
        <taxon>Bacillati</taxon>
        <taxon>Bacillota</taxon>
        <taxon>Clostridia</taxon>
        <taxon>Peptostreptococcales</taxon>
        <taxon>Natronincolaceae</taxon>
        <taxon>Alkaliphilus</taxon>
    </lineage>
</organism>
<comment type="pathway">
    <text evidence="1">Cofactor biosynthesis; adenosylcobalamin biosynthesis.</text>
</comment>
<dbReference type="InterPro" id="IPR014777">
    <property type="entry name" value="4pyrrole_Mease_sub1"/>
</dbReference>
<evidence type="ECO:0000259" key="6">
    <source>
        <dbReference type="Pfam" id="PF00590"/>
    </source>
</evidence>
<dbReference type="GO" id="GO:0030789">
    <property type="term" value="F:precorrin-3B C17-methyltransferase activity"/>
    <property type="evidence" value="ECO:0007669"/>
    <property type="project" value="UniProtKB-EC"/>
</dbReference>
<evidence type="ECO:0000313" key="7">
    <source>
        <dbReference type="EMBL" id="KAB3539058.1"/>
    </source>
</evidence>
<protein>
    <submittedName>
        <fullName evidence="7">Precorrin-3B C(17)-methyltransferase</fullName>
        <ecNumber evidence="7">2.1.1.131</ecNumber>
    </submittedName>
</protein>
<proteinExistence type="predicted"/>
<keyword evidence="8" id="KW-1185">Reference proteome</keyword>
<dbReference type="SUPFAM" id="SSF53790">
    <property type="entry name" value="Tetrapyrrole methylase"/>
    <property type="match status" value="1"/>
</dbReference>
<dbReference type="Proteomes" id="UP000432715">
    <property type="component" value="Unassembled WGS sequence"/>
</dbReference>
<name>A0A6I0FKW9_9FIRM</name>
<dbReference type="EC" id="2.1.1.131" evidence="7"/>
<keyword evidence="2" id="KW-0169">Cobalamin biosynthesis</keyword>
<dbReference type="PANTHER" id="PTHR47036">
    <property type="entry name" value="COBALT-FACTOR III C(17)-METHYLTRANSFERASE-RELATED"/>
    <property type="match status" value="1"/>
</dbReference>
<dbReference type="Pfam" id="PF00590">
    <property type="entry name" value="TP_methylase"/>
    <property type="match status" value="1"/>
</dbReference>
<dbReference type="InterPro" id="IPR051810">
    <property type="entry name" value="Precorrin_MeTrfase"/>
</dbReference>
<evidence type="ECO:0000256" key="1">
    <source>
        <dbReference type="ARBA" id="ARBA00004953"/>
    </source>
</evidence>
<dbReference type="EMBL" id="WBZC01000003">
    <property type="protein sequence ID" value="KAB3539058.1"/>
    <property type="molecule type" value="Genomic_DNA"/>
</dbReference>
<dbReference type="InterPro" id="IPR000878">
    <property type="entry name" value="4pyrrol_Mease"/>
</dbReference>
<comment type="caution">
    <text evidence="7">The sequence shown here is derived from an EMBL/GenBank/DDBJ whole genome shotgun (WGS) entry which is preliminary data.</text>
</comment>
<dbReference type="UniPathway" id="UPA00148"/>
<reference evidence="7 8" key="1">
    <citation type="submission" date="2019-10" db="EMBL/GenBank/DDBJ databases">
        <title>Alkaliphilus serpentinus sp. nov. and Alkaliphilus pronyensis sp. nov., two novel anaerobic alkaliphilic species isolated from the serpentinized-hosted hydrothermal field of the Prony Bay (New Caledonia).</title>
        <authorList>
            <person name="Postec A."/>
        </authorList>
    </citation>
    <scope>NUCLEOTIDE SEQUENCE [LARGE SCALE GENOMIC DNA]</scope>
    <source>
        <strain evidence="7 8">LacV</strain>
    </source>
</reference>
<feature type="domain" description="Tetrapyrrole methylase" evidence="6">
    <location>
        <begin position="6"/>
        <end position="212"/>
    </location>
</feature>
<dbReference type="InterPro" id="IPR014776">
    <property type="entry name" value="4pyrrole_Mease_sub2"/>
</dbReference>
<keyword evidence="5" id="KW-0949">S-adenosyl-L-methionine</keyword>
<dbReference type="NCBIfam" id="TIGR01466">
    <property type="entry name" value="cobJ_cbiH"/>
    <property type="match status" value="1"/>
</dbReference>
<dbReference type="Gene3D" id="3.30.950.10">
    <property type="entry name" value="Methyltransferase, Cobalt-precorrin-4 Transmethylase, Domain 2"/>
    <property type="match status" value="1"/>
</dbReference>
<dbReference type="GO" id="GO:0009236">
    <property type="term" value="P:cobalamin biosynthetic process"/>
    <property type="evidence" value="ECO:0007669"/>
    <property type="project" value="UniProtKB-UniPathway"/>
</dbReference>
<dbReference type="PANTHER" id="PTHR47036:SF1">
    <property type="entry name" value="COBALT-FACTOR III C(17)-METHYLTRANSFERASE-RELATED"/>
    <property type="match status" value="1"/>
</dbReference>
<evidence type="ECO:0000256" key="2">
    <source>
        <dbReference type="ARBA" id="ARBA00022573"/>
    </source>
</evidence>
<keyword evidence="3 7" id="KW-0489">Methyltransferase</keyword>
<evidence type="ECO:0000313" key="8">
    <source>
        <dbReference type="Proteomes" id="UP000432715"/>
    </source>
</evidence>
<keyword evidence="4 7" id="KW-0808">Transferase</keyword>
<accession>A0A6I0FKW9</accession>
<dbReference type="GO" id="GO:0032259">
    <property type="term" value="P:methylation"/>
    <property type="evidence" value="ECO:0007669"/>
    <property type="project" value="UniProtKB-KW"/>
</dbReference>
<dbReference type="AlphaFoldDB" id="A0A6I0FKW9"/>
<evidence type="ECO:0000256" key="3">
    <source>
        <dbReference type="ARBA" id="ARBA00022603"/>
    </source>
</evidence>
<dbReference type="CDD" id="cd11646">
    <property type="entry name" value="Precorrin_3B_C17_MT"/>
    <property type="match status" value="1"/>
</dbReference>
<evidence type="ECO:0000256" key="5">
    <source>
        <dbReference type="ARBA" id="ARBA00022691"/>
    </source>
</evidence>
<gene>
    <name evidence="7" type="primary">cobJ</name>
    <name evidence="7" type="ORF">F8154_01100</name>
</gene>
<dbReference type="Gene3D" id="3.40.1010.10">
    <property type="entry name" value="Cobalt-precorrin-4 Transmethylase, Domain 1"/>
    <property type="match status" value="1"/>
</dbReference>
<dbReference type="InterPro" id="IPR006363">
    <property type="entry name" value="Cbl_synth_CobJ/CibH_dom"/>
</dbReference>
<dbReference type="OrthoDB" id="9772960at2"/>
<sequence>MNGNGKIYVIGLGPGNRQHTTPAAIEAIGQSGVIVGYNTYIELIEDLLTDKKVVFSGMRKEVDRCTQAFNYASQGEIVSLISSGDAGVYGMAGIMNEVLMKKGSNIEIEIVPGITAANAAASILGAPIMHDYVTISLSDLLTDWKLIKKRLHCGGEGDFVICIYNPKSKGRQDHIKEARDILLKYKRKDTPVGIVRNAKREKEGYILTTLEHMLDYEIDMVTVVIVGNSHTYIANNRMITPRGYRL</sequence>
<dbReference type="InterPro" id="IPR035996">
    <property type="entry name" value="4pyrrol_Methylase_sf"/>
</dbReference>
<dbReference type="RefSeq" id="WP_151859737.1">
    <property type="nucleotide sequence ID" value="NZ_WBZC01000003.1"/>
</dbReference>